<evidence type="ECO:0000256" key="1">
    <source>
        <dbReference type="SAM" id="Phobius"/>
    </source>
</evidence>
<keyword evidence="1" id="KW-0812">Transmembrane</keyword>
<gene>
    <name evidence="2" type="ORF">QQ008_24455</name>
</gene>
<dbReference type="RefSeq" id="WP_346754591.1">
    <property type="nucleotide sequence ID" value="NZ_JAUJEA010000012.1"/>
</dbReference>
<keyword evidence="2" id="KW-0645">Protease</keyword>
<accession>A0ABT8KUV7</accession>
<keyword evidence="1" id="KW-1133">Transmembrane helix</keyword>
<feature type="transmembrane region" description="Helical" evidence="1">
    <location>
        <begin position="302"/>
        <end position="323"/>
    </location>
</feature>
<dbReference type="EMBL" id="JAUJEA010000012">
    <property type="protein sequence ID" value="MDN5204567.1"/>
    <property type="molecule type" value="Genomic_DNA"/>
</dbReference>
<feature type="transmembrane region" description="Helical" evidence="1">
    <location>
        <begin position="267"/>
        <end position="290"/>
    </location>
</feature>
<keyword evidence="2" id="KW-0378">Hydrolase</keyword>
<dbReference type="EC" id="3.4.-.-" evidence="2"/>
<dbReference type="SUPFAM" id="SSF49879">
    <property type="entry name" value="SMAD/FHA domain"/>
    <property type="match status" value="1"/>
</dbReference>
<dbReference type="GO" id="GO:0008233">
    <property type="term" value="F:peptidase activity"/>
    <property type="evidence" value="ECO:0007669"/>
    <property type="project" value="UniProtKB-KW"/>
</dbReference>
<feature type="transmembrane region" description="Helical" evidence="1">
    <location>
        <begin position="240"/>
        <end position="261"/>
    </location>
</feature>
<evidence type="ECO:0000313" key="3">
    <source>
        <dbReference type="Proteomes" id="UP001172082"/>
    </source>
</evidence>
<dbReference type="Proteomes" id="UP001172082">
    <property type="component" value="Unassembled WGS sequence"/>
</dbReference>
<dbReference type="PANTHER" id="PTHR36844:SF1">
    <property type="entry name" value="PROTEASE PRSW"/>
    <property type="match status" value="1"/>
</dbReference>
<sequence>MESQLYFYCLSGPDKGKRVVLTKDAPIAIGKNINANILSDDPFVTDEYVGLTLLDSEQVAFNCSHGYNIFVDGASHQSCQIIPGNQQIRIGSSIWKFISPDPVTQKSAQAANKFGSYFQEKITNVTGVSRLEGFKLGHIFSSVFKKRSDEEIEKEFIVGTSETTPSITNIDTNWAKPWVFFRLLILSIGVFLLFYYAFVRFNNQLLVPGLIFVGTFAIPFSCLIFFIEMHAPRNISLYQVIKLMFIGGIISLIISLLLFDLTKLSNWLSASAAGIVEEAGKLITVVLLMANKKRYPWIFNGLLLGASVGTGFAIFESAGYAFLYGLNTLDNLTSIIIARGVFSPFAHIIWTAAAAGAFWKVKGSGNFKWEIFSSSKFLKVLAAVMILHMLWNAPFGIPLFNYPLSYYLKYLLLGIIGWIIVLGLMQDGLKQLNQAREDSKLE</sequence>
<evidence type="ECO:0000313" key="2">
    <source>
        <dbReference type="EMBL" id="MDN5204567.1"/>
    </source>
</evidence>
<proteinExistence type="predicted"/>
<name>A0ABT8KUV7_9BACT</name>
<feature type="transmembrane region" description="Helical" evidence="1">
    <location>
        <begin position="406"/>
        <end position="425"/>
    </location>
</feature>
<dbReference type="GO" id="GO:0006508">
    <property type="term" value="P:proteolysis"/>
    <property type="evidence" value="ECO:0007669"/>
    <property type="project" value="UniProtKB-KW"/>
</dbReference>
<feature type="transmembrane region" description="Helical" evidence="1">
    <location>
        <begin position="335"/>
        <end position="359"/>
    </location>
</feature>
<keyword evidence="1" id="KW-0472">Membrane</keyword>
<comment type="caution">
    <text evidence="2">The sequence shown here is derived from an EMBL/GenBank/DDBJ whole genome shotgun (WGS) entry which is preliminary data.</text>
</comment>
<dbReference type="PANTHER" id="PTHR36844">
    <property type="entry name" value="PROTEASE PRSW"/>
    <property type="match status" value="1"/>
</dbReference>
<feature type="transmembrane region" description="Helical" evidence="1">
    <location>
        <begin position="205"/>
        <end position="228"/>
    </location>
</feature>
<feature type="transmembrane region" description="Helical" evidence="1">
    <location>
        <begin position="179"/>
        <end position="199"/>
    </location>
</feature>
<reference evidence="2" key="1">
    <citation type="submission" date="2023-06" db="EMBL/GenBank/DDBJ databases">
        <title>Genomic of Parafulvivirga corallium.</title>
        <authorList>
            <person name="Wang G."/>
        </authorList>
    </citation>
    <scope>NUCLEOTIDE SEQUENCE</scope>
    <source>
        <strain evidence="2">BMA10</strain>
    </source>
</reference>
<organism evidence="2 3">
    <name type="scientific">Splendidivirga corallicola</name>
    <dbReference type="NCBI Taxonomy" id="3051826"/>
    <lineage>
        <taxon>Bacteria</taxon>
        <taxon>Pseudomonadati</taxon>
        <taxon>Bacteroidota</taxon>
        <taxon>Cytophagia</taxon>
        <taxon>Cytophagales</taxon>
        <taxon>Splendidivirgaceae</taxon>
        <taxon>Splendidivirga</taxon>
    </lineage>
</organism>
<dbReference type="Gene3D" id="2.60.200.20">
    <property type="match status" value="1"/>
</dbReference>
<keyword evidence="3" id="KW-1185">Reference proteome</keyword>
<protein>
    <submittedName>
        <fullName evidence="2">PrsW family glutamic-type intramembrane protease</fullName>
        <ecNumber evidence="2">3.4.-.-</ecNumber>
    </submittedName>
</protein>
<dbReference type="InterPro" id="IPR008984">
    <property type="entry name" value="SMAD_FHA_dom_sf"/>
</dbReference>
<dbReference type="Pfam" id="PF13367">
    <property type="entry name" value="PrsW-protease"/>
    <property type="match status" value="1"/>
</dbReference>
<dbReference type="InterPro" id="IPR026898">
    <property type="entry name" value="PrsW"/>
</dbReference>
<feature type="transmembrane region" description="Helical" evidence="1">
    <location>
        <begin position="380"/>
        <end position="400"/>
    </location>
</feature>